<sequence length="1195" mass="129326">MRRAAILSLLGALLAALTGAAYLAPLPALAQQTGQPASSPAQTTAPVQVPVRGGLHEGYGRLVFDWPGNVEYTAAVEDGSLIIRFDRPLRTDISGALANLRSFLAGGSLEPDGRTLSFVLANGDFGLRSFKIGTSVVLDLLRQGGAETAESAPPPSPLPANAQQPAPASVPASPAATDLRVRGADHDGYSRLVFDWNQPVDYTVDSRNGQATLRFDRPASYEIGTLNSRPLRNVRRVEPTGGDGRGVTLQIAPESRLRHFRSGTRIVVDVLNPASGGAAETRPASQQATAPTPTPKPPVGERGQPPATNARAASPATPPQAAPTQQAQTPGQPPSAAPTSPQDRPPGERGPSLPAQPVTPVTSQQTADARPIPGAGPAAQPLSSSLAPSRIQAPVPLEQLQGAPVPVTLRREGDMVALRFQFEDSNAAAVFRRAAHLWIVFDGARRFDFSAVTDTDAGIFSELTQVPVPNGSLARARLVPGVNPRIWRDGPSWVIELRAQPLRPDVALATEVQPVSPQGPRLFIPVTGIGETVVVRDPEVGDELHIVPLSMLGRGIEGDRRFAEFELLATVQGIAVVPLADGVAVRQLPDGVAITSGDGLVLSRDLPERSETFGEVASDSDIRKGKPFAMQEWRGNQAPGQGFYPKRQQLQFALADATSIARTKPRMDLARFYFANGLAPEAMGLLRIIAEGDADYANLPSFKALRGATLFMMGRHEDALKDLSDRALDGIREVALWRGAAFAALGKWNEAVEQFARAGEIPADYPRNYTTEIALLAAQAAIRVGDNRGAGQFLNVVAAGTPTDSEQARINYLRGLVLQAAGDTDAAFELWRPLAEGADRWARVRAARAIIEQELAQGKISNADALQRLESLRFAWRGDDLEFDLLRRLGDLYLAENDYRNGLATLREAATLFPNHPETPTLARTMTDAFAKLYLEGGAERMPPLTALALYDDFRELTPPGARGNEMIQRLADRLVTVDLLDRAANLLDRQVKFRLEGVEKARIGARLALIRLLDRRPEAAVGALDESAVPGIPVELARERNRLRARAQFDLGNPEQAITLLQPDTSREADLLRADILWRQQDWAGAAEVFARLADPLADKRDLTEREATLVLNWAISASMSENTPAVVLIRQNFAQAMDATRFREAFRLITNTTSGDLNDLRTLTQRFQEVERFQSFLSDYRERLKASQLSAIN</sequence>
<feature type="repeat" description="TPR" evidence="1">
    <location>
        <begin position="883"/>
        <end position="916"/>
    </location>
</feature>
<dbReference type="Proteomes" id="UP000277424">
    <property type="component" value="Unassembled WGS sequence"/>
</dbReference>
<evidence type="ECO:0008006" key="6">
    <source>
        <dbReference type="Google" id="ProtNLM"/>
    </source>
</evidence>
<dbReference type="Gene3D" id="1.25.40.10">
    <property type="entry name" value="Tetratricopeptide repeat domain"/>
    <property type="match status" value="2"/>
</dbReference>
<proteinExistence type="predicted"/>
<dbReference type="OrthoDB" id="7431909at2"/>
<feature type="signal peptide" evidence="3">
    <location>
        <begin position="1"/>
        <end position="30"/>
    </location>
</feature>
<organism evidence="4 5">
    <name type="scientific">Oceanibaculum indicum</name>
    <dbReference type="NCBI Taxonomy" id="526216"/>
    <lineage>
        <taxon>Bacteria</taxon>
        <taxon>Pseudomonadati</taxon>
        <taxon>Pseudomonadota</taxon>
        <taxon>Alphaproteobacteria</taxon>
        <taxon>Rhodospirillales</taxon>
        <taxon>Oceanibaculaceae</taxon>
        <taxon>Oceanibaculum</taxon>
    </lineage>
</organism>
<accession>A0A420WNV3</accession>
<comment type="caution">
    <text evidence="4">The sequence shown here is derived from an EMBL/GenBank/DDBJ whole genome shotgun (WGS) entry which is preliminary data.</text>
</comment>
<feature type="compositionally biased region" description="Low complexity" evidence="2">
    <location>
        <begin position="373"/>
        <end position="386"/>
    </location>
</feature>
<dbReference type="EMBL" id="RBIG01000001">
    <property type="protein sequence ID" value="RKQ72699.1"/>
    <property type="molecule type" value="Genomic_DNA"/>
</dbReference>
<dbReference type="InterPro" id="IPR011990">
    <property type="entry name" value="TPR-like_helical_dom_sf"/>
</dbReference>
<dbReference type="SUPFAM" id="SSF48452">
    <property type="entry name" value="TPR-like"/>
    <property type="match status" value="1"/>
</dbReference>
<protein>
    <recommendedName>
        <fullName evidence="6">Tetratricopeptide repeat protein</fullName>
    </recommendedName>
</protein>
<evidence type="ECO:0000313" key="5">
    <source>
        <dbReference type="Proteomes" id="UP000277424"/>
    </source>
</evidence>
<evidence type="ECO:0000313" key="4">
    <source>
        <dbReference type="EMBL" id="RKQ72699.1"/>
    </source>
</evidence>
<evidence type="ECO:0000256" key="3">
    <source>
        <dbReference type="SAM" id="SignalP"/>
    </source>
</evidence>
<keyword evidence="3" id="KW-0732">Signal</keyword>
<dbReference type="InterPro" id="IPR019734">
    <property type="entry name" value="TPR_rpt"/>
</dbReference>
<keyword evidence="1" id="KW-0802">TPR repeat</keyword>
<dbReference type="PROSITE" id="PS50005">
    <property type="entry name" value="TPR"/>
    <property type="match status" value="1"/>
</dbReference>
<reference evidence="4 5" key="1">
    <citation type="submission" date="2018-10" db="EMBL/GenBank/DDBJ databases">
        <title>Comparative analysis of microorganisms from saline springs in Andes Mountain Range, Colombia.</title>
        <authorList>
            <person name="Rubin E."/>
        </authorList>
    </citation>
    <scope>NUCLEOTIDE SEQUENCE [LARGE SCALE GENOMIC DNA]</scope>
    <source>
        <strain evidence="4 5">USBA 36</strain>
    </source>
</reference>
<feature type="chain" id="PRO_5019432929" description="Tetratricopeptide repeat protein" evidence="3">
    <location>
        <begin position="31"/>
        <end position="1195"/>
    </location>
</feature>
<dbReference type="RefSeq" id="WP_121217249.1">
    <property type="nucleotide sequence ID" value="NZ_RBIG01000001.1"/>
</dbReference>
<feature type="compositionally biased region" description="Low complexity" evidence="2">
    <location>
        <begin position="159"/>
        <end position="174"/>
    </location>
</feature>
<evidence type="ECO:0000256" key="2">
    <source>
        <dbReference type="SAM" id="MobiDB-lite"/>
    </source>
</evidence>
<feature type="region of interest" description="Disordered" evidence="2">
    <location>
        <begin position="147"/>
        <end position="174"/>
    </location>
</feature>
<name>A0A420WNV3_9PROT</name>
<feature type="region of interest" description="Disordered" evidence="2">
    <location>
        <begin position="276"/>
        <end position="386"/>
    </location>
</feature>
<gene>
    <name evidence="4" type="ORF">BCL74_0467</name>
</gene>
<evidence type="ECO:0000256" key="1">
    <source>
        <dbReference type="PROSITE-ProRule" id="PRU00339"/>
    </source>
</evidence>
<dbReference type="AlphaFoldDB" id="A0A420WNV3"/>